<name>A0A6J6E8D4_9ZZZZ</name>
<proteinExistence type="predicted"/>
<sequence length="382" mass="41695">MGGVSRLIASIAHRIVVIGSTLAVLGAIHSLINLKLIRRPMSAGPVQEKVSVLLPVLNEADRIAPTLQSLLAQESLVDLELIIRDDGSTDQTVELINHLTRNAKFQVNVITNDAPAPTGWVSKSWSCYQMSKVATGTVLVFIDADVSFAPTAIAQGVITMREHKLDLISPYPKQTAITWSERLMQPLLQWSWLTFLPLRIAERAKNPALSAANGQFILVDAANYHASGGHSANPAAVLDDIALLRTIKNFGGSGVVVDGTELAKTRMYRNVSELTDGYAKSLWSAVGGKPQSRFLSAFLILSYVIPPLAAVTKSPLRIQRAGAIGYLAAVLSRYLIAKRTKSRTFPDVMTHPLAILGYVGLTELSWYRKLRNKLTWRGKKLP</sequence>
<dbReference type="EMBL" id="CAEZTT010000029">
    <property type="protein sequence ID" value="CAB4572840.1"/>
    <property type="molecule type" value="Genomic_DNA"/>
</dbReference>
<keyword evidence="1" id="KW-1133">Transmembrane helix</keyword>
<dbReference type="AlphaFoldDB" id="A0A6J6E8D4"/>
<dbReference type="InterPro" id="IPR029044">
    <property type="entry name" value="Nucleotide-diphossugar_trans"/>
</dbReference>
<evidence type="ECO:0000259" key="2">
    <source>
        <dbReference type="Pfam" id="PF00535"/>
    </source>
</evidence>
<dbReference type="InterPro" id="IPR001173">
    <property type="entry name" value="Glyco_trans_2-like"/>
</dbReference>
<reference evidence="3" key="1">
    <citation type="submission" date="2020-05" db="EMBL/GenBank/DDBJ databases">
        <authorList>
            <person name="Chiriac C."/>
            <person name="Salcher M."/>
            <person name="Ghai R."/>
            <person name="Kavagutti S V."/>
        </authorList>
    </citation>
    <scope>NUCLEOTIDE SEQUENCE</scope>
</reference>
<keyword evidence="1" id="KW-0812">Transmembrane</keyword>
<feature type="transmembrane region" description="Helical" evidence="1">
    <location>
        <begin position="294"/>
        <end position="312"/>
    </location>
</feature>
<keyword evidence="1" id="KW-0472">Membrane</keyword>
<organism evidence="3">
    <name type="scientific">freshwater metagenome</name>
    <dbReference type="NCBI Taxonomy" id="449393"/>
    <lineage>
        <taxon>unclassified sequences</taxon>
        <taxon>metagenomes</taxon>
        <taxon>ecological metagenomes</taxon>
    </lineage>
</organism>
<dbReference type="SUPFAM" id="SSF53448">
    <property type="entry name" value="Nucleotide-diphospho-sugar transferases"/>
    <property type="match status" value="1"/>
</dbReference>
<protein>
    <submittedName>
        <fullName evidence="3">Unannotated protein</fullName>
    </submittedName>
</protein>
<evidence type="ECO:0000313" key="3">
    <source>
        <dbReference type="EMBL" id="CAB4572840.1"/>
    </source>
</evidence>
<gene>
    <name evidence="3" type="ORF">UFOPK1726_00387</name>
</gene>
<dbReference type="Gene3D" id="3.90.550.10">
    <property type="entry name" value="Spore Coat Polysaccharide Biosynthesis Protein SpsA, Chain A"/>
    <property type="match status" value="1"/>
</dbReference>
<accession>A0A6J6E8D4</accession>
<dbReference type="PANTHER" id="PTHR43646">
    <property type="entry name" value="GLYCOSYLTRANSFERASE"/>
    <property type="match status" value="1"/>
</dbReference>
<feature type="domain" description="Glycosyltransferase 2-like" evidence="2">
    <location>
        <begin position="51"/>
        <end position="169"/>
    </location>
</feature>
<evidence type="ECO:0000256" key="1">
    <source>
        <dbReference type="SAM" id="Phobius"/>
    </source>
</evidence>
<dbReference type="PANTHER" id="PTHR43646:SF3">
    <property type="entry name" value="SLR1566 PROTEIN"/>
    <property type="match status" value="1"/>
</dbReference>
<feature type="transmembrane region" description="Helical" evidence="1">
    <location>
        <begin position="348"/>
        <end position="367"/>
    </location>
</feature>
<dbReference type="Pfam" id="PF00535">
    <property type="entry name" value="Glycos_transf_2"/>
    <property type="match status" value="1"/>
</dbReference>
<feature type="transmembrane region" description="Helical" evidence="1">
    <location>
        <begin position="12"/>
        <end position="32"/>
    </location>
</feature>